<dbReference type="EMBL" id="NXIE01000004">
    <property type="protein sequence ID" value="RXK12071.1"/>
    <property type="molecule type" value="Genomic_DNA"/>
</dbReference>
<evidence type="ECO:0000313" key="3">
    <source>
        <dbReference type="Proteomes" id="UP000289718"/>
    </source>
</evidence>
<keyword evidence="3" id="KW-1185">Reference proteome</keyword>
<proteinExistence type="predicted"/>
<protein>
    <recommendedName>
        <fullName evidence="4">DNA repair protein Rad50</fullName>
    </recommendedName>
</protein>
<evidence type="ECO:0008006" key="4">
    <source>
        <dbReference type="Google" id="ProtNLM"/>
    </source>
</evidence>
<evidence type="ECO:0000313" key="2">
    <source>
        <dbReference type="EMBL" id="RXK12071.1"/>
    </source>
</evidence>
<dbReference type="OrthoDB" id="5346405at2"/>
<evidence type="ECO:0000256" key="1">
    <source>
        <dbReference type="SAM" id="Coils"/>
    </source>
</evidence>
<comment type="caution">
    <text evidence="2">The sequence shown here is derived from an EMBL/GenBank/DDBJ whole genome shotgun (WGS) entry which is preliminary data.</text>
</comment>
<reference evidence="2 3" key="1">
    <citation type="submission" date="2017-09" db="EMBL/GenBank/DDBJ databases">
        <title>Genomics of the genus Arcobacter.</title>
        <authorList>
            <person name="Perez-Cataluna A."/>
            <person name="Figueras M.J."/>
            <person name="Salas-Masso N."/>
        </authorList>
    </citation>
    <scope>NUCLEOTIDE SEQUENCE [LARGE SCALE GENOMIC DNA]</scope>
    <source>
        <strain evidence="2 3">F156-34</strain>
    </source>
</reference>
<keyword evidence="1" id="KW-0175">Coiled coil</keyword>
<sequence>MSEIKKELYSTIKNTMIPEVESYIEDLHKTIENKEHTEETLEEVRDMESFLVELQNILLAIDENKLEDAQAEEIYEKIQNLINEHKEDKVEE</sequence>
<organism evidence="2 3">
    <name type="scientific">Halarcobacter mediterraneus</name>
    <dbReference type="NCBI Taxonomy" id="2023153"/>
    <lineage>
        <taxon>Bacteria</taxon>
        <taxon>Pseudomonadati</taxon>
        <taxon>Campylobacterota</taxon>
        <taxon>Epsilonproteobacteria</taxon>
        <taxon>Campylobacterales</taxon>
        <taxon>Arcobacteraceae</taxon>
        <taxon>Halarcobacter</taxon>
    </lineage>
</organism>
<feature type="coiled-coil region" evidence="1">
    <location>
        <begin position="24"/>
        <end position="91"/>
    </location>
</feature>
<dbReference type="AlphaFoldDB" id="A0A4Q1AWY7"/>
<dbReference type="Proteomes" id="UP000289718">
    <property type="component" value="Unassembled WGS sequence"/>
</dbReference>
<name>A0A4Q1AWY7_9BACT</name>
<dbReference type="RefSeq" id="WP_129061940.1">
    <property type="nucleotide sequence ID" value="NZ_NXIE01000004.1"/>
</dbReference>
<accession>A0A4Q1AWY7</accession>
<gene>
    <name evidence="2" type="ORF">CP965_09830</name>
</gene>